<dbReference type="AlphaFoldDB" id="A0A7S4G2E2"/>
<organism evidence="10">
    <name type="scientific">Eutreptiella gymnastica</name>
    <dbReference type="NCBI Taxonomy" id="73025"/>
    <lineage>
        <taxon>Eukaryota</taxon>
        <taxon>Discoba</taxon>
        <taxon>Euglenozoa</taxon>
        <taxon>Euglenida</taxon>
        <taxon>Spirocuta</taxon>
        <taxon>Euglenophyceae</taxon>
        <taxon>Eutreptiales</taxon>
        <taxon>Eutreptiaceae</taxon>
        <taxon>Eutreptiella</taxon>
    </lineage>
</organism>
<dbReference type="PROSITE" id="PS50305">
    <property type="entry name" value="SIRTUIN"/>
    <property type="match status" value="1"/>
</dbReference>
<proteinExistence type="inferred from homology"/>
<dbReference type="EC" id="2.3.1.286" evidence="1"/>
<dbReference type="GO" id="GO:0005634">
    <property type="term" value="C:nucleus"/>
    <property type="evidence" value="ECO:0007669"/>
    <property type="project" value="TreeGrafter"/>
</dbReference>
<evidence type="ECO:0000256" key="8">
    <source>
        <dbReference type="SAM" id="MobiDB-lite"/>
    </source>
</evidence>
<name>A0A7S4G2E2_9EUGL</name>
<dbReference type="GO" id="GO:0046872">
    <property type="term" value="F:metal ion binding"/>
    <property type="evidence" value="ECO:0007669"/>
    <property type="project" value="UniProtKB-KW"/>
</dbReference>
<evidence type="ECO:0000256" key="1">
    <source>
        <dbReference type="ARBA" id="ARBA00012928"/>
    </source>
</evidence>
<evidence type="ECO:0000256" key="2">
    <source>
        <dbReference type="ARBA" id="ARBA00022679"/>
    </source>
</evidence>
<evidence type="ECO:0000256" key="6">
    <source>
        <dbReference type="ARBA" id="ARBA00038170"/>
    </source>
</evidence>
<evidence type="ECO:0000313" key="10">
    <source>
        <dbReference type="EMBL" id="CAE0823026.1"/>
    </source>
</evidence>
<keyword evidence="3" id="KW-0479">Metal-binding</keyword>
<evidence type="ECO:0000256" key="3">
    <source>
        <dbReference type="ARBA" id="ARBA00022723"/>
    </source>
</evidence>
<dbReference type="GO" id="GO:0000122">
    <property type="term" value="P:negative regulation of transcription by RNA polymerase II"/>
    <property type="evidence" value="ECO:0007669"/>
    <property type="project" value="TreeGrafter"/>
</dbReference>
<evidence type="ECO:0000256" key="5">
    <source>
        <dbReference type="ARBA" id="ARBA00023027"/>
    </source>
</evidence>
<dbReference type="Pfam" id="PF02146">
    <property type="entry name" value="SIR2"/>
    <property type="match status" value="1"/>
</dbReference>
<dbReference type="PANTHER" id="PTHR11085">
    <property type="entry name" value="NAD-DEPENDENT PROTEIN DEACYLASE SIRTUIN-5, MITOCHONDRIAL-RELATED"/>
    <property type="match status" value="1"/>
</dbReference>
<gene>
    <name evidence="10" type="ORF">EGYM00163_LOCUS34227</name>
</gene>
<sequence length="352" mass="38361">MESNRHSAALSTSAVDDQNLIKGVERLTVDNTPETADAEFERVTPPMSGAAGTKPIRAKAPSGLPTNPVTWHGHLMQPDWDPPILVASSQEEARPGYISCIASEYFDTKATLARKVKVLAHLIRKSKQCCVYTGAGISTTTGVGDYASKAKGSKAPHLAGNGSAGGNRLSAAPAQSHHCLAALERKGHVKHWLQQNHDRLAQKAGFPQAKLNEIHGAWGDDKNPVLMMDDKLRPDMIRWMQQWESQADLCLAMGTSLCGMTADVVAEGVAHRFMQGEAGLLGLCIINLQQTPYDDRCALRIWGLLDDVLKLLAKELKVKVPNPECQRLGNQWVSKHPNCLYKTPVRKATDPI</sequence>
<protein>
    <recommendedName>
        <fullName evidence="1">protein acetyllysine N-acetyltransferase</fullName>
        <ecNumber evidence="1">2.3.1.286</ecNumber>
    </recommendedName>
</protein>
<dbReference type="SUPFAM" id="SSF52467">
    <property type="entry name" value="DHS-like NAD/FAD-binding domain"/>
    <property type="match status" value="1"/>
</dbReference>
<dbReference type="Gene3D" id="3.40.50.1220">
    <property type="entry name" value="TPP-binding domain"/>
    <property type="match status" value="1"/>
</dbReference>
<comment type="similarity">
    <text evidence="6">Belongs to the sirtuin family. Class IV subfamily.</text>
</comment>
<dbReference type="PANTHER" id="PTHR11085:SF12">
    <property type="entry name" value="NAD-DEPENDENT PROTEIN DEACYLASE SIRTUIN-6"/>
    <property type="match status" value="1"/>
</dbReference>
<dbReference type="InterPro" id="IPR050134">
    <property type="entry name" value="NAD-dep_sirtuin_deacylases"/>
</dbReference>
<dbReference type="GO" id="GO:0017136">
    <property type="term" value="F:histone deacetylase activity, NAD-dependent"/>
    <property type="evidence" value="ECO:0007669"/>
    <property type="project" value="TreeGrafter"/>
</dbReference>
<evidence type="ECO:0000259" key="9">
    <source>
        <dbReference type="PROSITE" id="PS50305"/>
    </source>
</evidence>
<dbReference type="GO" id="GO:0003714">
    <property type="term" value="F:transcription corepressor activity"/>
    <property type="evidence" value="ECO:0007669"/>
    <property type="project" value="TreeGrafter"/>
</dbReference>
<dbReference type="EMBL" id="HBJA01099070">
    <property type="protein sequence ID" value="CAE0823026.1"/>
    <property type="molecule type" value="Transcribed_RNA"/>
</dbReference>
<evidence type="ECO:0000256" key="7">
    <source>
        <dbReference type="PROSITE-ProRule" id="PRU00236"/>
    </source>
</evidence>
<reference evidence="10" key="1">
    <citation type="submission" date="2021-01" db="EMBL/GenBank/DDBJ databases">
        <authorList>
            <person name="Corre E."/>
            <person name="Pelletier E."/>
            <person name="Niang G."/>
            <person name="Scheremetjew M."/>
            <person name="Finn R."/>
            <person name="Kale V."/>
            <person name="Holt S."/>
            <person name="Cochrane G."/>
            <person name="Meng A."/>
            <person name="Brown T."/>
            <person name="Cohen L."/>
        </authorList>
    </citation>
    <scope>NUCLEOTIDE SEQUENCE</scope>
    <source>
        <strain evidence="10">CCMP1594</strain>
    </source>
</reference>
<dbReference type="GO" id="GO:0070403">
    <property type="term" value="F:NAD+ binding"/>
    <property type="evidence" value="ECO:0007669"/>
    <property type="project" value="InterPro"/>
</dbReference>
<feature type="domain" description="Deacetylase sirtuin-type" evidence="9">
    <location>
        <begin position="109"/>
        <end position="319"/>
    </location>
</feature>
<dbReference type="InterPro" id="IPR003000">
    <property type="entry name" value="Sirtuin"/>
</dbReference>
<dbReference type="InterPro" id="IPR029035">
    <property type="entry name" value="DHS-like_NAD/FAD-binding_dom"/>
</dbReference>
<comment type="caution">
    <text evidence="7">Lacks conserved residue(s) required for the propagation of feature annotation.</text>
</comment>
<accession>A0A7S4G2E2</accession>
<feature type="region of interest" description="Disordered" evidence="8">
    <location>
        <begin position="150"/>
        <end position="170"/>
    </location>
</feature>
<keyword evidence="5" id="KW-0520">NAD</keyword>
<dbReference type="InterPro" id="IPR026590">
    <property type="entry name" value="Ssirtuin_cat_dom"/>
</dbReference>
<keyword evidence="2" id="KW-0808">Transferase</keyword>
<evidence type="ECO:0000256" key="4">
    <source>
        <dbReference type="ARBA" id="ARBA00022833"/>
    </source>
</evidence>
<keyword evidence="4" id="KW-0862">Zinc</keyword>